<dbReference type="EMBL" id="FOTQ01000001">
    <property type="protein sequence ID" value="SFL44897.1"/>
    <property type="molecule type" value="Genomic_DNA"/>
</dbReference>
<keyword evidence="2" id="KW-1185">Reference proteome</keyword>
<evidence type="ECO:0000313" key="1">
    <source>
        <dbReference type="EMBL" id="SFL44897.1"/>
    </source>
</evidence>
<proteinExistence type="predicted"/>
<dbReference type="AlphaFoldDB" id="A0A1I4HSY6"/>
<dbReference type="Proteomes" id="UP000199144">
    <property type="component" value="Unassembled WGS sequence"/>
</dbReference>
<name>A0A1I4HSY6_9RHOB</name>
<dbReference type="SUPFAM" id="SSF52540">
    <property type="entry name" value="P-loop containing nucleoside triphosphate hydrolases"/>
    <property type="match status" value="1"/>
</dbReference>
<reference evidence="1 2" key="1">
    <citation type="submission" date="2016-10" db="EMBL/GenBank/DDBJ databases">
        <authorList>
            <person name="de Groot N.N."/>
        </authorList>
    </citation>
    <scope>NUCLEOTIDE SEQUENCE [LARGE SCALE GENOMIC DNA]</scope>
    <source>
        <strain evidence="1 2">DSM 15283</strain>
    </source>
</reference>
<dbReference type="InterPro" id="IPR027417">
    <property type="entry name" value="P-loop_NTPase"/>
</dbReference>
<evidence type="ECO:0000313" key="2">
    <source>
        <dbReference type="Proteomes" id="UP000199144"/>
    </source>
</evidence>
<dbReference type="RefSeq" id="WP_093090119.1">
    <property type="nucleotide sequence ID" value="NZ_FOTQ01000001.1"/>
</dbReference>
<organism evidence="1 2">
    <name type="scientific">Shimia aestuarii</name>
    <dbReference type="NCBI Taxonomy" id="254406"/>
    <lineage>
        <taxon>Bacteria</taxon>
        <taxon>Pseudomonadati</taxon>
        <taxon>Pseudomonadota</taxon>
        <taxon>Alphaproteobacteria</taxon>
        <taxon>Rhodobacterales</taxon>
        <taxon>Roseobacteraceae</taxon>
    </lineage>
</organism>
<protein>
    <submittedName>
        <fullName evidence="1">AAA domain-containing protein</fullName>
    </submittedName>
</protein>
<sequence length="514" mass="57883">MPDNGSIPPSTNDTLEEMEKTLAAMGVFMADGDEYTEEELAPYMEQANEIINLPPPAPHTEPEPTAPPPDNLVNFTDDAEFTRYLLDMVPPDKINDPQFQQQWASHIQATLTGQRQRKKDAERAKPDLRARTLGEVLDEKITTEFVVENIYIAGYVTCYTGPKGSFKTTVAAFELLTFASKRHLSPKYPTLNFNAGCIFAGENYSDVKACFYATIHYHNFPNEVRDKIHVLDRSLILNAEAAEAFVAANPFANYDLIIIDTMQAYSSYEDRNRDDIMKPFVDAAFVLARYYKAHVKILCHPTKSSEDHNEKYMVPKGAGVVVDATDGQATQKRSSKTALQVEAYPNPKYRGARYDPLVYDMVIVNDCPELAYQSIDENGNEITKYAEAPVVNSVRLKSDAPKDAQTQEAPDWYTTLGKNQARIVDVVFGYLHTQKRAPDYDELVDHMLEDWPGRSEAKHKKSDIKKTLTGLQNKGILERDGSTLTLSFERRKEVHHYLTRVTESDALPTSGADE</sequence>
<dbReference type="Gene3D" id="3.40.50.300">
    <property type="entry name" value="P-loop containing nucleotide triphosphate hydrolases"/>
    <property type="match status" value="1"/>
</dbReference>
<accession>A0A1I4HSY6</accession>
<gene>
    <name evidence="1" type="ORF">SAMN04488042_101239</name>
</gene>
<dbReference type="STRING" id="254406.SAMN04488042_101239"/>
<dbReference type="Pfam" id="PF13481">
    <property type="entry name" value="AAA_25"/>
    <property type="match status" value="1"/>
</dbReference>